<keyword evidence="6" id="KW-1185">Reference proteome</keyword>
<evidence type="ECO:0000313" key="5">
    <source>
        <dbReference type="EMBL" id="CAH2409608.1"/>
    </source>
</evidence>
<dbReference type="Pfam" id="PF20866">
    <property type="entry name" value="MdcG_N"/>
    <property type="match status" value="1"/>
</dbReference>
<organism evidence="5 6">
    <name type="scientific">Mesorhizobium escarrei</name>
    <dbReference type="NCBI Taxonomy" id="666018"/>
    <lineage>
        <taxon>Bacteria</taxon>
        <taxon>Pseudomonadati</taxon>
        <taxon>Pseudomonadota</taxon>
        <taxon>Alphaproteobacteria</taxon>
        <taxon>Hyphomicrobiales</taxon>
        <taxon>Phyllobacteriaceae</taxon>
        <taxon>Mesorhizobium</taxon>
    </lineage>
</organism>
<keyword evidence="1 5" id="KW-0808">Transferase</keyword>
<evidence type="ECO:0000256" key="2">
    <source>
        <dbReference type="ARBA" id="ARBA00022695"/>
    </source>
</evidence>
<dbReference type="Proteomes" id="UP001153050">
    <property type="component" value="Unassembled WGS sequence"/>
</dbReference>
<feature type="domain" description="Phosphoribosyl-dephospho-CoA transferase MdcG C-terminal" evidence="3">
    <location>
        <begin position="97"/>
        <end position="215"/>
    </location>
</feature>
<reference evidence="5 6" key="1">
    <citation type="submission" date="2022-03" db="EMBL/GenBank/DDBJ databases">
        <authorList>
            <person name="Brunel B."/>
        </authorList>
    </citation>
    <scope>NUCLEOTIDE SEQUENCE [LARGE SCALE GENOMIC DNA]</scope>
    <source>
        <strain evidence="5">STM5069sample</strain>
    </source>
</reference>
<comment type="caution">
    <text evidence="5">The sequence shown here is derived from an EMBL/GenBank/DDBJ whole genome shotgun (WGS) entry which is preliminary data.</text>
</comment>
<proteinExistence type="predicted"/>
<evidence type="ECO:0000259" key="3">
    <source>
        <dbReference type="Pfam" id="PF10620"/>
    </source>
</evidence>
<keyword evidence="2 5" id="KW-0548">Nucleotidyltransferase</keyword>
<dbReference type="InterPro" id="IPR048903">
    <property type="entry name" value="MdcG_N"/>
</dbReference>
<accession>A0ABN8KH77</accession>
<evidence type="ECO:0000313" key="6">
    <source>
        <dbReference type="Proteomes" id="UP001153050"/>
    </source>
</evidence>
<dbReference type="EMBL" id="CAKXZT010000191">
    <property type="protein sequence ID" value="CAH2409608.1"/>
    <property type="molecule type" value="Genomic_DNA"/>
</dbReference>
<dbReference type="InterPro" id="IPR049180">
    <property type="entry name" value="MdcG_C"/>
</dbReference>
<dbReference type="EC" id="2.7.7.66" evidence="5"/>
<name>A0ABN8KH77_9HYPH</name>
<feature type="domain" description="Phosphoribosyl-dephospho-CoA transferase MdcG N-terminal" evidence="4">
    <location>
        <begin position="13"/>
        <end position="94"/>
    </location>
</feature>
<gene>
    <name evidence="5" type="primary">mdcG</name>
    <name evidence="5" type="ORF">MES5069_900009</name>
</gene>
<dbReference type="RefSeq" id="WP_254022645.1">
    <property type="nucleotide sequence ID" value="NZ_CAKXZT010000191.1"/>
</dbReference>
<dbReference type="InterPro" id="IPR017557">
    <property type="entry name" value="Holo-ACP_synthase"/>
</dbReference>
<dbReference type="NCBIfam" id="TIGR03135">
    <property type="entry name" value="malonate_mdcG"/>
    <property type="match status" value="1"/>
</dbReference>
<evidence type="ECO:0000259" key="4">
    <source>
        <dbReference type="Pfam" id="PF20866"/>
    </source>
</evidence>
<dbReference type="Pfam" id="PF10620">
    <property type="entry name" value="MdcG"/>
    <property type="match status" value="1"/>
</dbReference>
<evidence type="ECO:0000256" key="1">
    <source>
        <dbReference type="ARBA" id="ARBA00022679"/>
    </source>
</evidence>
<sequence>MTSLSSQNDHKPRRHDLIFVSPEVWRSVLQTRDDLAGESLVAGWVDCGWPLITRRPLPDEADGLPLGLPLPPSAGKRRLSVIMRTDDIVSTAPPLSLSAAVSAAPRTWLDTLDKVERLASQHGVEARVFGSLAWRNLTGLEYLSPGSDLDLLLPLPRTGLARLTAGLAAIEAQAPMRLDGELVRDDGAAVNWRELHSGAREVLVKTTSGVTLCEANDFLGGGIRA</sequence>
<dbReference type="GO" id="GO:0016779">
    <property type="term" value="F:nucleotidyltransferase activity"/>
    <property type="evidence" value="ECO:0007669"/>
    <property type="project" value="UniProtKB-KW"/>
</dbReference>
<protein>
    <submittedName>
        <fullName evidence="5">Phosphoribosyl-dephospho-CoA transferase</fullName>
        <ecNumber evidence="5">2.7.7.66</ecNumber>
    </submittedName>
</protein>